<feature type="region of interest" description="Disordered" evidence="1">
    <location>
        <begin position="1"/>
        <end position="74"/>
    </location>
</feature>
<comment type="caution">
    <text evidence="2">The sequence shown here is derived from an EMBL/GenBank/DDBJ whole genome shotgun (WGS) entry which is preliminary data.</text>
</comment>
<dbReference type="AlphaFoldDB" id="A0AAV7PML6"/>
<proteinExistence type="predicted"/>
<protein>
    <submittedName>
        <fullName evidence="2">Uncharacterized protein</fullName>
    </submittedName>
</protein>
<feature type="compositionally biased region" description="Basic and acidic residues" evidence="1">
    <location>
        <begin position="58"/>
        <end position="74"/>
    </location>
</feature>
<name>A0AAV7PML6_PLEWA</name>
<sequence length="74" mass="8013">MHLSRAATGQERRGSSGACALAPLPHPMRKAGEKEGGGRSSHTDKHFIAATPLPATLRETRTLNEKHARNSDER</sequence>
<evidence type="ECO:0000313" key="3">
    <source>
        <dbReference type="Proteomes" id="UP001066276"/>
    </source>
</evidence>
<dbReference type="EMBL" id="JANPWB010000011">
    <property type="protein sequence ID" value="KAJ1128320.1"/>
    <property type="molecule type" value="Genomic_DNA"/>
</dbReference>
<dbReference type="Proteomes" id="UP001066276">
    <property type="component" value="Chromosome 7"/>
</dbReference>
<evidence type="ECO:0000313" key="2">
    <source>
        <dbReference type="EMBL" id="KAJ1128320.1"/>
    </source>
</evidence>
<keyword evidence="3" id="KW-1185">Reference proteome</keyword>
<accession>A0AAV7PML6</accession>
<organism evidence="2 3">
    <name type="scientific">Pleurodeles waltl</name>
    <name type="common">Iberian ribbed newt</name>
    <dbReference type="NCBI Taxonomy" id="8319"/>
    <lineage>
        <taxon>Eukaryota</taxon>
        <taxon>Metazoa</taxon>
        <taxon>Chordata</taxon>
        <taxon>Craniata</taxon>
        <taxon>Vertebrata</taxon>
        <taxon>Euteleostomi</taxon>
        <taxon>Amphibia</taxon>
        <taxon>Batrachia</taxon>
        <taxon>Caudata</taxon>
        <taxon>Salamandroidea</taxon>
        <taxon>Salamandridae</taxon>
        <taxon>Pleurodelinae</taxon>
        <taxon>Pleurodeles</taxon>
    </lineage>
</organism>
<gene>
    <name evidence="2" type="ORF">NDU88_006699</name>
</gene>
<reference evidence="2" key="1">
    <citation type="journal article" date="2022" name="bioRxiv">
        <title>Sequencing and chromosome-scale assembly of the giantPleurodeles waltlgenome.</title>
        <authorList>
            <person name="Brown T."/>
            <person name="Elewa A."/>
            <person name="Iarovenko S."/>
            <person name="Subramanian E."/>
            <person name="Araus A.J."/>
            <person name="Petzold A."/>
            <person name="Susuki M."/>
            <person name="Suzuki K.-i.T."/>
            <person name="Hayashi T."/>
            <person name="Toyoda A."/>
            <person name="Oliveira C."/>
            <person name="Osipova E."/>
            <person name="Leigh N.D."/>
            <person name="Simon A."/>
            <person name="Yun M.H."/>
        </authorList>
    </citation>
    <scope>NUCLEOTIDE SEQUENCE</scope>
    <source>
        <strain evidence="2">20211129_DDA</strain>
        <tissue evidence="2">Liver</tissue>
    </source>
</reference>
<evidence type="ECO:0000256" key="1">
    <source>
        <dbReference type="SAM" id="MobiDB-lite"/>
    </source>
</evidence>
<feature type="compositionally biased region" description="Basic and acidic residues" evidence="1">
    <location>
        <begin position="30"/>
        <end position="47"/>
    </location>
</feature>